<evidence type="ECO:0000256" key="8">
    <source>
        <dbReference type="ARBA" id="ARBA00022723"/>
    </source>
</evidence>
<proteinExistence type="predicted"/>
<evidence type="ECO:0000256" key="3">
    <source>
        <dbReference type="ARBA" id="ARBA00004202"/>
    </source>
</evidence>
<evidence type="ECO:0000313" key="22">
    <source>
        <dbReference type="Proteomes" id="UP000253772"/>
    </source>
</evidence>
<dbReference type="GO" id="GO:0042128">
    <property type="term" value="P:nitrate assimilation"/>
    <property type="evidence" value="ECO:0007669"/>
    <property type="project" value="UniProtKB-KW"/>
</dbReference>
<evidence type="ECO:0000256" key="18">
    <source>
        <dbReference type="ARBA" id="ARBA00063882"/>
    </source>
</evidence>
<comment type="catalytic activity">
    <reaction evidence="17">
        <text>nitrate + a quinol = a quinone + nitrite + H2O</text>
        <dbReference type="Rhea" id="RHEA:56144"/>
        <dbReference type="ChEBI" id="CHEBI:15377"/>
        <dbReference type="ChEBI" id="CHEBI:16301"/>
        <dbReference type="ChEBI" id="CHEBI:17632"/>
        <dbReference type="ChEBI" id="CHEBI:24646"/>
        <dbReference type="ChEBI" id="CHEBI:132124"/>
        <dbReference type="EC" id="1.7.5.1"/>
    </reaction>
</comment>
<dbReference type="InterPro" id="IPR006547">
    <property type="entry name" value="NO3_Rdtase_bsu"/>
</dbReference>
<dbReference type="FunFam" id="3.30.70.20:FF:000008">
    <property type="entry name" value="Respiratory nitrate reductase beta subunit"/>
    <property type="match status" value="1"/>
</dbReference>
<gene>
    <name evidence="21" type="primary">narH</name>
    <name evidence="21" type="ORF">DDF84_011025</name>
</gene>
<dbReference type="RefSeq" id="WP_017511918.1">
    <property type="nucleotide sequence ID" value="NZ_CP037900.1"/>
</dbReference>
<evidence type="ECO:0000256" key="12">
    <source>
        <dbReference type="ARBA" id="ARBA00023004"/>
    </source>
</evidence>
<dbReference type="FunFam" id="3.30.70.20:FF:000005">
    <property type="entry name" value="Respiratory nitrate reductase beta subunit"/>
    <property type="match status" value="1"/>
</dbReference>
<evidence type="ECO:0000259" key="20">
    <source>
        <dbReference type="PROSITE" id="PS51379"/>
    </source>
</evidence>
<evidence type="ECO:0000313" key="21">
    <source>
        <dbReference type="EMBL" id="QBP10249.1"/>
    </source>
</evidence>
<evidence type="ECO:0000256" key="6">
    <source>
        <dbReference type="ARBA" id="ARBA00022475"/>
    </source>
</evidence>
<evidence type="ECO:0000256" key="4">
    <source>
        <dbReference type="ARBA" id="ARBA00012500"/>
    </source>
</evidence>
<dbReference type="InterPro" id="IPR029263">
    <property type="entry name" value="Nitr_red_bet_C"/>
</dbReference>
<keyword evidence="15" id="KW-0472">Membrane</keyword>
<comment type="cofactor">
    <cofactor evidence="1">
        <name>[3Fe-4S] cluster</name>
        <dbReference type="ChEBI" id="CHEBI:21137"/>
    </cofactor>
</comment>
<dbReference type="EC" id="1.7.5.1" evidence="4"/>
<dbReference type="AlphaFoldDB" id="A0A482ISY1"/>
<keyword evidence="13" id="KW-0411">Iron-sulfur</keyword>
<dbReference type="GO" id="GO:0009325">
    <property type="term" value="C:nitrate reductase complex"/>
    <property type="evidence" value="ECO:0007669"/>
    <property type="project" value="InterPro"/>
</dbReference>
<evidence type="ECO:0000256" key="1">
    <source>
        <dbReference type="ARBA" id="ARBA00001927"/>
    </source>
</evidence>
<evidence type="ECO:0000256" key="15">
    <source>
        <dbReference type="ARBA" id="ARBA00023136"/>
    </source>
</evidence>
<comment type="cofactor">
    <cofactor evidence="2">
        <name>[4Fe-4S] cluster</name>
        <dbReference type="ChEBI" id="CHEBI:49883"/>
    </cofactor>
</comment>
<dbReference type="PANTHER" id="PTHR43518:SF1">
    <property type="entry name" value="RESPIRATORY NITRATE REDUCTASE 1 BETA CHAIN"/>
    <property type="match status" value="1"/>
</dbReference>
<evidence type="ECO:0000256" key="19">
    <source>
        <dbReference type="SAM" id="MobiDB-lite"/>
    </source>
</evidence>
<dbReference type="PANTHER" id="PTHR43518">
    <property type="entry name" value="NITRATE REDUCTASE BETA SUBUNIT"/>
    <property type="match status" value="1"/>
</dbReference>
<dbReference type="InterPro" id="IPR017896">
    <property type="entry name" value="4Fe4S_Fe-S-bd"/>
</dbReference>
<evidence type="ECO:0000256" key="2">
    <source>
        <dbReference type="ARBA" id="ARBA00001966"/>
    </source>
</evidence>
<keyword evidence="8" id="KW-0479">Metal-binding</keyword>
<protein>
    <recommendedName>
        <fullName evidence="4">nitrate reductase (quinone)</fullName>
        <ecNumber evidence="4">1.7.5.1</ecNumber>
    </recommendedName>
</protein>
<dbReference type="GO" id="GO:0051538">
    <property type="term" value="F:3 iron, 4 sulfur cluster binding"/>
    <property type="evidence" value="ECO:0007669"/>
    <property type="project" value="UniProtKB-KW"/>
</dbReference>
<keyword evidence="5" id="KW-0813">Transport</keyword>
<dbReference type="Proteomes" id="UP000253772">
    <property type="component" value="Chromosome c1"/>
</dbReference>
<dbReference type="SUPFAM" id="SSF54862">
    <property type="entry name" value="4Fe-4S ferredoxins"/>
    <property type="match status" value="1"/>
</dbReference>
<keyword evidence="14" id="KW-0534">Nitrate assimilation</keyword>
<evidence type="ECO:0000256" key="14">
    <source>
        <dbReference type="ARBA" id="ARBA00023063"/>
    </source>
</evidence>
<keyword evidence="9" id="KW-0677">Repeat</keyword>
<evidence type="ECO:0000256" key="7">
    <source>
        <dbReference type="ARBA" id="ARBA00022485"/>
    </source>
</evidence>
<keyword evidence="16" id="KW-0003">3Fe-4S</keyword>
<keyword evidence="7" id="KW-0004">4Fe-4S</keyword>
<name>A0A482ISY1_9BURK</name>
<feature type="domain" description="4Fe-4S ferredoxin-type" evidence="20">
    <location>
        <begin position="174"/>
        <end position="205"/>
    </location>
</feature>
<dbReference type="GO" id="GO:0046872">
    <property type="term" value="F:metal ion binding"/>
    <property type="evidence" value="ECO:0007669"/>
    <property type="project" value="UniProtKB-KW"/>
</dbReference>
<dbReference type="PROSITE" id="PS51379">
    <property type="entry name" value="4FE4S_FER_2"/>
    <property type="match status" value="3"/>
</dbReference>
<feature type="domain" description="4Fe-4S ferredoxin-type" evidence="20">
    <location>
        <begin position="7"/>
        <end position="35"/>
    </location>
</feature>
<dbReference type="FunFam" id="1.10.3650.10:FF:000001">
    <property type="entry name" value="Respiratory nitrate reductase subunit beta"/>
    <property type="match status" value="1"/>
</dbReference>
<evidence type="ECO:0000256" key="13">
    <source>
        <dbReference type="ARBA" id="ARBA00023014"/>
    </source>
</evidence>
<keyword evidence="10" id="KW-0249">Electron transport</keyword>
<reference evidence="21 22" key="1">
    <citation type="submission" date="2019-03" db="EMBL/GenBank/DDBJ databases">
        <title>Comparative insights into the high quality Complete genome sequence of highly metal resistant Cupriavidus metallidurans strain BS1 isolated from a gold-copper mine.</title>
        <authorList>
            <person name="Mazhar H.S."/>
            <person name="Rensing C."/>
        </authorList>
    </citation>
    <scope>NUCLEOTIDE SEQUENCE [LARGE SCALE GENOMIC DNA]</scope>
    <source>
        <strain evidence="21 22">BS1</strain>
    </source>
</reference>
<dbReference type="GO" id="GO:0009055">
    <property type="term" value="F:electron transfer activity"/>
    <property type="evidence" value="ECO:0007669"/>
    <property type="project" value="TreeGrafter"/>
</dbReference>
<dbReference type="EMBL" id="CP037900">
    <property type="protein sequence ID" value="QBP10249.1"/>
    <property type="molecule type" value="Genomic_DNA"/>
</dbReference>
<keyword evidence="11 21" id="KW-0560">Oxidoreductase</keyword>
<dbReference type="Pfam" id="PF13247">
    <property type="entry name" value="Fer4_11"/>
    <property type="match status" value="1"/>
</dbReference>
<dbReference type="GO" id="GO:0051539">
    <property type="term" value="F:4 iron, 4 sulfur cluster binding"/>
    <property type="evidence" value="ECO:0007669"/>
    <property type="project" value="UniProtKB-KW"/>
</dbReference>
<dbReference type="CDD" id="cd10557">
    <property type="entry name" value="NarH_beta-like"/>
    <property type="match status" value="1"/>
</dbReference>
<dbReference type="Gene3D" id="1.10.3650.10">
    <property type="entry name" value="nitrate reductase domain like"/>
    <property type="match status" value="1"/>
</dbReference>
<dbReference type="InterPro" id="IPR038262">
    <property type="entry name" value="Nitr_red_bet_C_sf"/>
</dbReference>
<comment type="subunit">
    <text evidence="18">Dimer of heterotrimers each composed of an alpha, a beta and a gamma chain. Alpha and beta are catalytic chains; gamma chains are involved in binding the enzyme complex to the cytoplasmic membrane.</text>
</comment>
<feature type="domain" description="4Fe-4S ferredoxin-type" evidence="20">
    <location>
        <begin position="207"/>
        <end position="236"/>
    </location>
</feature>
<evidence type="ECO:0000256" key="16">
    <source>
        <dbReference type="ARBA" id="ARBA00023291"/>
    </source>
</evidence>
<comment type="subcellular location">
    <subcellularLocation>
        <location evidence="3">Cell membrane</location>
        <topology evidence="3">Peripheral membrane protein</topology>
    </subcellularLocation>
</comment>
<feature type="region of interest" description="Disordered" evidence="19">
    <location>
        <begin position="486"/>
        <end position="517"/>
    </location>
</feature>
<keyword evidence="6" id="KW-1003">Cell membrane</keyword>
<dbReference type="FunFam" id="3.30.70.20:FF:000010">
    <property type="entry name" value="Respiratory nitrate reductase beta subunit"/>
    <property type="match status" value="1"/>
</dbReference>
<dbReference type="NCBIfam" id="TIGR01660">
    <property type="entry name" value="narH"/>
    <property type="match status" value="1"/>
</dbReference>
<evidence type="ECO:0000256" key="11">
    <source>
        <dbReference type="ARBA" id="ARBA00023002"/>
    </source>
</evidence>
<keyword evidence="12" id="KW-0408">Iron</keyword>
<evidence type="ECO:0000256" key="10">
    <source>
        <dbReference type="ARBA" id="ARBA00022982"/>
    </source>
</evidence>
<accession>A0A482ISY1</accession>
<sequence>MKIRAQVAMVLNLDKCIGCHTCSVTCKNVWTSREGVEYAWFNNVETKPGVGFPKEWENQDKWQGGWKRNADGSLTPRQGGKAKILANIFANPNLPQIDDYYEPFTFDYEHLQNAPLMQTPPTARPVSAITGKKMEKIEWGPNWEDDLGGEFDQRSRDKLFEDIQKDMYSTFENTFMMYLPRLCEHCLNPTCVASCPSGSVYKREEDGIVLVDQDKCRGWRMCVSGCPYKKIYFNWQTGKAEKCVFCYPRIEAGQPTVCSETCVGRIRYLGVMLYDADRIEQAASVADERDLYQSQLDVFLDPHDPKIQAEALRQGIPQSWLDAAVKSPVYKMACEWKVAFPLHPEYRTLPMVWYIPPLSPIQSAAESGFMGMNGVIPEVKSLRIPVKYLANLLTAGDVNPVLSALERMLAMRAYKRSESVDGLQDLAVLEQVGLTPAQVEDMYQIMAIANYEDRFVVPSSHKEMAEDSFDEKGSCGFSFGNGCSGGTSDGSLFGTKKPKPEVSYADLPRSRRKAITG</sequence>
<evidence type="ECO:0000256" key="17">
    <source>
        <dbReference type="ARBA" id="ARBA00048294"/>
    </source>
</evidence>
<dbReference type="Pfam" id="PF14711">
    <property type="entry name" value="Nitr_red_bet_C"/>
    <property type="match status" value="1"/>
</dbReference>
<dbReference type="Gene3D" id="3.30.70.20">
    <property type="match status" value="3"/>
</dbReference>
<dbReference type="OrthoDB" id="9779457at2"/>
<dbReference type="GO" id="GO:0160182">
    <property type="term" value="F:nitrate reductase (quinone) activity"/>
    <property type="evidence" value="ECO:0007669"/>
    <property type="project" value="UniProtKB-EC"/>
</dbReference>
<evidence type="ECO:0000256" key="9">
    <source>
        <dbReference type="ARBA" id="ARBA00022737"/>
    </source>
</evidence>
<organism evidence="21 22">
    <name type="scientific">Cupriavidus metallidurans</name>
    <dbReference type="NCBI Taxonomy" id="119219"/>
    <lineage>
        <taxon>Bacteria</taxon>
        <taxon>Pseudomonadati</taxon>
        <taxon>Pseudomonadota</taxon>
        <taxon>Betaproteobacteria</taxon>
        <taxon>Burkholderiales</taxon>
        <taxon>Burkholderiaceae</taxon>
        <taxon>Cupriavidus</taxon>
    </lineage>
</organism>
<dbReference type="GO" id="GO:0005886">
    <property type="term" value="C:plasma membrane"/>
    <property type="evidence" value="ECO:0007669"/>
    <property type="project" value="UniProtKB-SubCell"/>
</dbReference>
<dbReference type="GO" id="GO:0019645">
    <property type="term" value="P:anaerobic electron transport chain"/>
    <property type="evidence" value="ECO:0007669"/>
    <property type="project" value="UniProtKB-ARBA"/>
</dbReference>
<evidence type="ECO:0000256" key="5">
    <source>
        <dbReference type="ARBA" id="ARBA00022448"/>
    </source>
</evidence>